<dbReference type="Proteomes" id="UP000326725">
    <property type="component" value="Unassembled WGS sequence"/>
</dbReference>
<feature type="region of interest" description="Disordered" evidence="2">
    <location>
        <begin position="1"/>
        <end position="25"/>
    </location>
</feature>
<dbReference type="InterPro" id="IPR029787">
    <property type="entry name" value="Nucleotide_cyclase"/>
</dbReference>
<accession>A0A5K1I7A9</accession>
<feature type="domain" description="GGDEF" evidence="5">
    <location>
        <begin position="219"/>
        <end position="352"/>
    </location>
</feature>
<dbReference type="InterPro" id="IPR000014">
    <property type="entry name" value="PAS"/>
</dbReference>
<dbReference type="InterPro" id="IPR052163">
    <property type="entry name" value="DGC-Regulatory_Protein"/>
</dbReference>
<dbReference type="GO" id="GO:0006355">
    <property type="term" value="P:regulation of DNA-templated transcription"/>
    <property type="evidence" value="ECO:0007669"/>
    <property type="project" value="InterPro"/>
</dbReference>
<dbReference type="SMART" id="SM00091">
    <property type="entry name" value="PAS"/>
    <property type="match status" value="1"/>
</dbReference>
<dbReference type="InterPro" id="IPR000160">
    <property type="entry name" value="GGDEF_dom"/>
</dbReference>
<dbReference type="PANTHER" id="PTHR46663">
    <property type="entry name" value="DIGUANYLATE CYCLASE DGCT-RELATED"/>
    <property type="match status" value="1"/>
</dbReference>
<dbReference type="SMART" id="SM00086">
    <property type="entry name" value="PAC"/>
    <property type="match status" value="1"/>
</dbReference>
<dbReference type="FunFam" id="3.30.70.270:FF:000001">
    <property type="entry name" value="Diguanylate cyclase domain protein"/>
    <property type="match status" value="1"/>
</dbReference>
<feature type="domain" description="PAS" evidence="3">
    <location>
        <begin position="57"/>
        <end position="130"/>
    </location>
</feature>
<evidence type="ECO:0000259" key="3">
    <source>
        <dbReference type="PROSITE" id="PS50112"/>
    </source>
</evidence>
<gene>
    <name evidence="6" type="primary">yegE_1</name>
    <name evidence="6" type="ORF">HALO32_02099</name>
</gene>
<dbReference type="NCBIfam" id="TIGR00254">
    <property type="entry name" value="GGDEF"/>
    <property type="match status" value="1"/>
</dbReference>
<dbReference type="InterPro" id="IPR000700">
    <property type="entry name" value="PAS-assoc_C"/>
</dbReference>
<dbReference type="PROSITE" id="PS50112">
    <property type="entry name" value="PAS"/>
    <property type="match status" value="1"/>
</dbReference>
<evidence type="ECO:0000259" key="5">
    <source>
        <dbReference type="PROSITE" id="PS50887"/>
    </source>
</evidence>
<feature type="domain" description="PAC" evidence="4">
    <location>
        <begin position="135"/>
        <end position="187"/>
    </location>
</feature>
<keyword evidence="6" id="KW-0548">Nucleotidyltransferase</keyword>
<dbReference type="Gene3D" id="3.30.450.20">
    <property type="entry name" value="PAS domain"/>
    <property type="match status" value="1"/>
</dbReference>
<dbReference type="InterPro" id="IPR035965">
    <property type="entry name" value="PAS-like_dom_sf"/>
</dbReference>
<evidence type="ECO:0000256" key="2">
    <source>
        <dbReference type="SAM" id="MobiDB-lite"/>
    </source>
</evidence>
<evidence type="ECO:0000313" key="7">
    <source>
        <dbReference type="Proteomes" id="UP000326725"/>
    </source>
</evidence>
<dbReference type="SUPFAM" id="SSF55073">
    <property type="entry name" value="Nucleotide cyclase"/>
    <property type="match status" value="1"/>
</dbReference>
<dbReference type="CDD" id="cd01949">
    <property type="entry name" value="GGDEF"/>
    <property type="match status" value="1"/>
</dbReference>
<sequence>MKDDTAFQGSAWPPPPAVSCHTEESFRHDHSSKVATLSERQANSASSQDVTAALDAEKAWSRVALNTIGDAVLTIDLQGSVTYMNRLAETLTGWSASGALGEPLSRVLHLVDGKTHQRVITPGRCAIEEDRTVGLALDCVLVRQDGSKLEIEDSAAPIHDREGRVTGAVIVFHDASQSQAMLEKMAYLAQHDALTGLPNRVLLMERISQAIGLARRHRHLSALLYLDLDTFKSINDSLGHAVGDSLLQAVAARLQACMRSTDTLCRQGGDEFAILLAEIRQTEGATKVAEKLLDVLGKPYRIQGHQILITLSIGISLYPRDAEDADTLIHNADTAMYHIKRNGRNGHQCFMAEMHTLPIERRRIEPGRQWFFQPSQCLFDF</sequence>
<proteinExistence type="predicted"/>
<dbReference type="SMART" id="SM00267">
    <property type="entry name" value="GGDEF"/>
    <property type="match status" value="1"/>
</dbReference>
<dbReference type="AlphaFoldDB" id="A0A5K1I7A9"/>
<protein>
    <submittedName>
        <fullName evidence="6">Putative diguanylate cyclase YegE</fullName>
        <ecNumber evidence="6">2.7.7.65</ecNumber>
    </submittedName>
</protein>
<reference evidence="6 7" key="1">
    <citation type="submission" date="2019-09" db="EMBL/GenBank/DDBJ databases">
        <authorList>
            <person name="Criscuolo A."/>
        </authorList>
    </citation>
    <scope>NUCLEOTIDE SEQUENCE [LARGE SCALE GENOMIC DNA]</scope>
    <source>
        <strain evidence="7">3(2)</strain>
    </source>
</reference>
<evidence type="ECO:0000256" key="1">
    <source>
        <dbReference type="ARBA" id="ARBA00001946"/>
    </source>
</evidence>
<dbReference type="CDD" id="cd00130">
    <property type="entry name" value="PAS"/>
    <property type="match status" value="1"/>
</dbReference>
<dbReference type="PROSITE" id="PS50887">
    <property type="entry name" value="GGDEF"/>
    <property type="match status" value="1"/>
</dbReference>
<evidence type="ECO:0000259" key="4">
    <source>
        <dbReference type="PROSITE" id="PS50113"/>
    </source>
</evidence>
<keyword evidence="6" id="KW-0808">Transferase</keyword>
<dbReference type="EMBL" id="CABVOU010000033">
    <property type="protein sequence ID" value="VVZ96013.1"/>
    <property type="molecule type" value="Genomic_DNA"/>
</dbReference>
<name>A0A5K1I7A9_9GAMM</name>
<dbReference type="PANTHER" id="PTHR46663:SF3">
    <property type="entry name" value="SLL0267 PROTEIN"/>
    <property type="match status" value="1"/>
</dbReference>
<comment type="cofactor">
    <cofactor evidence="1">
        <name>Mg(2+)</name>
        <dbReference type="ChEBI" id="CHEBI:18420"/>
    </cofactor>
</comment>
<dbReference type="InterPro" id="IPR043128">
    <property type="entry name" value="Rev_trsase/Diguanyl_cyclase"/>
</dbReference>
<dbReference type="NCBIfam" id="TIGR00229">
    <property type="entry name" value="sensory_box"/>
    <property type="match status" value="1"/>
</dbReference>
<evidence type="ECO:0000313" key="6">
    <source>
        <dbReference type="EMBL" id="VVZ96013.1"/>
    </source>
</evidence>
<dbReference type="InterPro" id="IPR013767">
    <property type="entry name" value="PAS_fold"/>
</dbReference>
<keyword evidence="7" id="KW-1185">Reference proteome</keyword>
<dbReference type="InterPro" id="IPR001610">
    <property type="entry name" value="PAC"/>
</dbReference>
<dbReference type="EC" id="2.7.7.65" evidence="6"/>
<dbReference type="PROSITE" id="PS50113">
    <property type="entry name" value="PAC"/>
    <property type="match status" value="1"/>
</dbReference>
<dbReference type="GO" id="GO:0052621">
    <property type="term" value="F:diguanylate cyclase activity"/>
    <property type="evidence" value="ECO:0007669"/>
    <property type="project" value="UniProtKB-EC"/>
</dbReference>
<dbReference type="Gene3D" id="3.30.70.270">
    <property type="match status" value="1"/>
</dbReference>
<dbReference type="SUPFAM" id="SSF55785">
    <property type="entry name" value="PYP-like sensor domain (PAS domain)"/>
    <property type="match status" value="1"/>
</dbReference>
<dbReference type="Pfam" id="PF00990">
    <property type="entry name" value="GGDEF"/>
    <property type="match status" value="1"/>
</dbReference>
<organism evidence="6 7">
    <name type="scientific">Halomonas lysinitropha</name>
    <dbReference type="NCBI Taxonomy" id="2607506"/>
    <lineage>
        <taxon>Bacteria</taxon>
        <taxon>Pseudomonadati</taxon>
        <taxon>Pseudomonadota</taxon>
        <taxon>Gammaproteobacteria</taxon>
        <taxon>Oceanospirillales</taxon>
        <taxon>Halomonadaceae</taxon>
        <taxon>Halomonas</taxon>
    </lineage>
</organism>
<dbReference type="Pfam" id="PF00989">
    <property type="entry name" value="PAS"/>
    <property type="match status" value="1"/>
</dbReference>